<dbReference type="EMBL" id="JAGGLG010000022">
    <property type="protein sequence ID" value="MBP2019082.1"/>
    <property type="molecule type" value="Genomic_DNA"/>
</dbReference>
<dbReference type="Proteomes" id="UP001519289">
    <property type="component" value="Unassembled WGS sequence"/>
</dbReference>
<evidence type="ECO:0000313" key="3">
    <source>
        <dbReference type="EMBL" id="MBP2019082.1"/>
    </source>
</evidence>
<dbReference type="Gene3D" id="2.50.20.20">
    <property type="match status" value="1"/>
</dbReference>
<protein>
    <recommendedName>
        <fullName evidence="2">Copper amine oxidase-like N-terminal domain-containing protein</fullName>
    </recommendedName>
</protein>
<sequence length="356" mass="38638">MRRLLAWLVVLSVLLVPALAMAETPIRLVVDGAEVQTDVAPVIEEGRTLVPLRAVTEALGFEVSWDGPSQTATLTKGKTTIMLIVDKSDALVNGEPVKLDVAPTIRSDRMLVPVRFVAETVGLEVAWDEANRTVVITSNEPVVDPAALALLQQVKEGGSRRITGDLDITVATVLGPMVMEMSTEAYEAGPEESLFYNTVRVEGEEQTMGSAVHQGQFWIQDETRTWAAMSLEEIGVADPLSNPTSLANLNPEDLMGASVTLSQQAYEGTEMQVVTLSVDVAALNDFLGGQDMMLTEGRFEVNYWFHADNTLHHADFFLEAATNDLGVLGMTMTGTLYFEPWDQPIPFPAEITGAGE</sequence>
<organism evidence="3 4">
    <name type="scientific">Symbiobacterium terraclitae</name>
    <dbReference type="NCBI Taxonomy" id="557451"/>
    <lineage>
        <taxon>Bacteria</taxon>
        <taxon>Bacillati</taxon>
        <taxon>Bacillota</taxon>
        <taxon>Clostridia</taxon>
        <taxon>Eubacteriales</taxon>
        <taxon>Symbiobacteriaceae</taxon>
        <taxon>Symbiobacterium</taxon>
    </lineage>
</organism>
<feature type="signal peptide" evidence="1">
    <location>
        <begin position="1"/>
        <end position="22"/>
    </location>
</feature>
<accession>A0ABS4JU60</accession>
<keyword evidence="4" id="KW-1185">Reference proteome</keyword>
<feature type="chain" id="PRO_5046505678" description="Copper amine oxidase-like N-terminal domain-containing protein" evidence="1">
    <location>
        <begin position="23"/>
        <end position="356"/>
    </location>
</feature>
<dbReference type="InterPro" id="IPR036582">
    <property type="entry name" value="Mao_N_sf"/>
</dbReference>
<dbReference type="InterPro" id="IPR012854">
    <property type="entry name" value="Cu_amine_oxidase-like_N"/>
</dbReference>
<dbReference type="Pfam" id="PF07833">
    <property type="entry name" value="Cu_amine_oxidN1"/>
    <property type="match status" value="1"/>
</dbReference>
<comment type="caution">
    <text evidence="3">The sequence shown here is derived from an EMBL/GenBank/DDBJ whole genome shotgun (WGS) entry which is preliminary data.</text>
</comment>
<dbReference type="SUPFAM" id="SSF55383">
    <property type="entry name" value="Copper amine oxidase, domain N"/>
    <property type="match status" value="1"/>
</dbReference>
<proteinExistence type="predicted"/>
<evidence type="ECO:0000313" key="4">
    <source>
        <dbReference type="Proteomes" id="UP001519289"/>
    </source>
</evidence>
<feature type="domain" description="Copper amine oxidase-like N-terminal" evidence="2">
    <location>
        <begin position="29"/>
        <end position="136"/>
    </location>
</feature>
<keyword evidence="1" id="KW-0732">Signal</keyword>
<dbReference type="RefSeq" id="WP_342589481.1">
    <property type="nucleotide sequence ID" value="NZ_JAGGLG010000022.1"/>
</dbReference>
<gene>
    <name evidence="3" type="ORF">J2Z79_002499</name>
</gene>
<dbReference type="Gene3D" id="3.30.457.10">
    <property type="entry name" value="Copper amine oxidase-like, N-terminal domain"/>
    <property type="match status" value="1"/>
</dbReference>
<name>A0ABS4JU60_9FIRM</name>
<reference evidence="3 4" key="1">
    <citation type="submission" date="2021-03" db="EMBL/GenBank/DDBJ databases">
        <title>Genomic Encyclopedia of Type Strains, Phase IV (KMG-IV): sequencing the most valuable type-strain genomes for metagenomic binning, comparative biology and taxonomic classification.</title>
        <authorList>
            <person name="Goeker M."/>
        </authorList>
    </citation>
    <scope>NUCLEOTIDE SEQUENCE [LARGE SCALE GENOMIC DNA]</scope>
    <source>
        <strain evidence="3 4">DSM 27138</strain>
    </source>
</reference>
<evidence type="ECO:0000256" key="1">
    <source>
        <dbReference type="SAM" id="SignalP"/>
    </source>
</evidence>
<evidence type="ECO:0000259" key="2">
    <source>
        <dbReference type="Pfam" id="PF07833"/>
    </source>
</evidence>